<organism evidence="7 8">
    <name type="scientific">Melanomma pulvis-pyrius CBS 109.77</name>
    <dbReference type="NCBI Taxonomy" id="1314802"/>
    <lineage>
        <taxon>Eukaryota</taxon>
        <taxon>Fungi</taxon>
        <taxon>Dikarya</taxon>
        <taxon>Ascomycota</taxon>
        <taxon>Pezizomycotina</taxon>
        <taxon>Dothideomycetes</taxon>
        <taxon>Pleosporomycetidae</taxon>
        <taxon>Pleosporales</taxon>
        <taxon>Melanommataceae</taxon>
        <taxon>Melanomma</taxon>
    </lineage>
</organism>
<feature type="domain" description="Plastocyanin-like" evidence="6">
    <location>
        <begin position="74"/>
        <end position="181"/>
    </location>
</feature>
<feature type="domain" description="Plastocyanin-like" evidence="5">
    <location>
        <begin position="360"/>
        <end position="489"/>
    </location>
</feature>
<evidence type="ECO:0000256" key="2">
    <source>
        <dbReference type="ARBA" id="ARBA00023008"/>
    </source>
</evidence>
<keyword evidence="2" id="KW-0186">Copper</keyword>
<dbReference type="GO" id="GO:0016491">
    <property type="term" value="F:oxidoreductase activity"/>
    <property type="evidence" value="ECO:0007669"/>
    <property type="project" value="InterPro"/>
</dbReference>
<evidence type="ECO:0000256" key="1">
    <source>
        <dbReference type="ARBA" id="ARBA00010609"/>
    </source>
</evidence>
<dbReference type="AlphaFoldDB" id="A0A6A6XAB0"/>
<dbReference type="SUPFAM" id="SSF49503">
    <property type="entry name" value="Cupredoxins"/>
    <property type="match status" value="3"/>
</dbReference>
<proteinExistence type="inferred from homology"/>
<feature type="compositionally biased region" description="Low complexity" evidence="3">
    <location>
        <begin position="584"/>
        <end position="608"/>
    </location>
</feature>
<feature type="compositionally biased region" description="Basic and acidic residues" evidence="3">
    <location>
        <begin position="609"/>
        <end position="623"/>
    </location>
</feature>
<dbReference type="OrthoDB" id="262547at2759"/>
<comment type="similarity">
    <text evidence="1">Belongs to the multicopper oxidase family.</text>
</comment>
<dbReference type="InterPro" id="IPR011707">
    <property type="entry name" value="Cu-oxidase-like_N"/>
</dbReference>
<protein>
    <submittedName>
        <fullName evidence="7">Oxidase cueO</fullName>
    </submittedName>
</protein>
<dbReference type="Gene3D" id="2.60.40.420">
    <property type="entry name" value="Cupredoxins - blue copper proteins"/>
    <property type="match status" value="3"/>
</dbReference>
<dbReference type="InterPro" id="IPR011706">
    <property type="entry name" value="Cu-oxidase_C"/>
</dbReference>
<reference evidence="7" key="1">
    <citation type="journal article" date="2020" name="Stud. Mycol.">
        <title>101 Dothideomycetes genomes: a test case for predicting lifestyles and emergence of pathogens.</title>
        <authorList>
            <person name="Haridas S."/>
            <person name="Albert R."/>
            <person name="Binder M."/>
            <person name="Bloem J."/>
            <person name="Labutti K."/>
            <person name="Salamov A."/>
            <person name="Andreopoulos B."/>
            <person name="Baker S."/>
            <person name="Barry K."/>
            <person name="Bills G."/>
            <person name="Bluhm B."/>
            <person name="Cannon C."/>
            <person name="Castanera R."/>
            <person name="Culley D."/>
            <person name="Daum C."/>
            <person name="Ezra D."/>
            <person name="Gonzalez J."/>
            <person name="Henrissat B."/>
            <person name="Kuo A."/>
            <person name="Liang C."/>
            <person name="Lipzen A."/>
            <person name="Lutzoni F."/>
            <person name="Magnuson J."/>
            <person name="Mondo S."/>
            <person name="Nolan M."/>
            <person name="Ohm R."/>
            <person name="Pangilinan J."/>
            <person name="Park H.-J."/>
            <person name="Ramirez L."/>
            <person name="Alfaro M."/>
            <person name="Sun H."/>
            <person name="Tritt A."/>
            <person name="Yoshinaga Y."/>
            <person name="Zwiers L.-H."/>
            <person name="Turgeon B."/>
            <person name="Goodwin S."/>
            <person name="Spatafora J."/>
            <person name="Crous P."/>
            <person name="Grigoriev I."/>
        </authorList>
    </citation>
    <scope>NUCLEOTIDE SEQUENCE</scope>
    <source>
        <strain evidence="7">CBS 109.77</strain>
    </source>
</reference>
<dbReference type="PANTHER" id="PTHR48267:SF1">
    <property type="entry name" value="BILIRUBIN OXIDASE"/>
    <property type="match status" value="1"/>
</dbReference>
<feature type="signal peptide" evidence="4">
    <location>
        <begin position="1"/>
        <end position="19"/>
    </location>
</feature>
<dbReference type="CDD" id="cd13866">
    <property type="entry name" value="CuRO_2_BOD"/>
    <property type="match status" value="1"/>
</dbReference>
<evidence type="ECO:0000256" key="4">
    <source>
        <dbReference type="SAM" id="SignalP"/>
    </source>
</evidence>
<evidence type="ECO:0000256" key="3">
    <source>
        <dbReference type="SAM" id="MobiDB-lite"/>
    </source>
</evidence>
<dbReference type="CDD" id="cd13889">
    <property type="entry name" value="CuRO_3_BOD"/>
    <property type="match status" value="1"/>
</dbReference>
<evidence type="ECO:0000313" key="7">
    <source>
        <dbReference type="EMBL" id="KAF2793084.1"/>
    </source>
</evidence>
<feature type="region of interest" description="Disordered" evidence="3">
    <location>
        <begin position="584"/>
        <end position="623"/>
    </location>
</feature>
<dbReference type="Pfam" id="PF07732">
    <property type="entry name" value="Cu-oxidase_3"/>
    <property type="match status" value="1"/>
</dbReference>
<evidence type="ECO:0000259" key="6">
    <source>
        <dbReference type="Pfam" id="PF07732"/>
    </source>
</evidence>
<evidence type="ECO:0000259" key="5">
    <source>
        <dbReference type="Pfam" id="PF07731"/>
    </source>
</evidence>
<dbReference type="InterPro" id="IPR008972">
    <property type="entry name" value="Cupredoxin"/>
</dbReference>
<evidence type="ECO:0000313" key="8">
    <source>
        <dbReference type="Proteomes" id="UP000799757"/>
    </source>
</evidence>
<dbReference type="Proteomes" id="UP000799757">
    <property type="component" value="Unassembled WGS sequence"/>
</dbReference>
<gene>
    <name evidence="7" type="ORF">K505DRAFT_245247</name>
</gene>
<keyword evidence="8" id="KW-1185">Reference proteome</keyword>
<dbReference type="PANTHER" id="PTHR48267">
    <property type="entry name" value="CUPREDOXIN SUPERFAMILY PROTEIN"/>
    <property type="match status" value="1"/>
</dbReference>
<dbReference type="GO" id="GO:0005507">
    <property type="term" value="F:copper ion binding"/>
    <property type="evidence" value="ECO:0007669"/>
    <property type="project" value="InterPro"/>
</dbReference>
<feature type="chain" id="PRO_5025599989" evidence="4">
    <location>
        <begin position="20"/>
        <end position="623"/>
    </location>
</feature>
<accession>A0A6A6XAB0</accession>
<dbReference type="EMBL" id="MU001943">
    <property type="protein sequence ID" value="KAF2793084.1"/>
    <property type="molecule type" value="Genomic_DNA"/>
</dbReference>
<dbReference type="Pfam" id="PF07731">
    <property type="entry name" value="Cu-oxidase_2"/>
    <property type="match status" value="1"/>
</dbReference>
<dbReference type="InterPro" id="IPR045087">
    <property type="entry name" value="Cu-oxidase_fam"/>
</dbReference>
<keyword evidence="4" id="KW-0732">Signal</keyword>
<name>A0A6A6XAB0_9PLEO</name>
<sequence length="623" mass="70411">MYNFRSLVTVSLLACQTMAGDDKWLSPEYKQIFQNPLPFPPNKVPKSSYLNSTTGQYIDYYEIEVKPFEQQVYPGLKKAQLVGYDGISPGPTFRMERNREAVVRFVNRGEKDLSVHLHGSYSRAPFDGWAEDVTKVGQYKDYYYPNRQSARTLWYHDHAIHHTAENAYFGQAGFYILHDPAEDALNLPAGDYDVPLALASKQYNSDGTLFSPASETVSLYGDVIHVNGQPWPYFNVEPRKYRFRFLDTSISRAFKLYFEVDGAIGKQIPFYVIGSDAGLITKPVQTNNLEISMAERWEIVFDFSAYSGKNVTLRNSRKVQADEDYNSTDKVMRFVVGTTVKSQQGNGNIPSTLRSVPFPPTKSGVDRTFRFERRNGEWQVNGVTFADVKNRILAKPPRGQVEIWELQNGGGGWSHPVHIHLIDMQIISRSGSRPVLSYEKEALKDVVLLGTSETVQVIARYAPWDGVYMFHCHNLIHEDHDMMAAFNVSSLGDFGYPETTHFIDPMEEKYRAVDFKDEDFDERDGDFEEEHIQKKLDQLYLLDAYSHVDEVEDALISYWNNGGPKQTTLSTVVASSSATTPALSTAQASVSTTKASTSTITKAPSSPSTKKDDDDKKTTTKTK</sequence>